<organism evidence="2 3">
    <name type="scientific">Candidatus Aphodenecus pullistercoris</name>
    <dbReference type="NCBI Taxonomy" id="2840669"/>
    <lineage>
        <taxon>Bacteria</taxon>
        <taxon>Pseudomonadati</taxon>
        <taxon>Spirochaetota</taxon>
        <taxon>Spirochaetia</taxon>
        <taxon>Spirochaetales</taxon>
        <taxon>Candidatus Aphodenecus</taxon>
    </lineage>
</organism>
<dbReference type="Proteomes" id="UP000823633">
    <property type="component" value="Unassembled WGS sequence"/>
</dbReference>
<feature type="signal peptide" evidence="1">
    <location>
        <begin position="1"/>
        <end position="19"/>
    </location>
</feature>
<dbReference type="AlphaFoldDB" id="A0A9D9E7I0"/>
<feature type="chain" id="PRO_5039615539" description="Outer membrane protein beta-barrel domain-containing protein" evidence="1">
    <location>
        <begin position="20"/>
        <end position="223"/>
    </location>
</feature>
<name>A0A9D9E7I0_9SPIR</name>
<accession>A0A9D9E7I0</accession>
<reference evidence="2" key="1">
    <citation type="submission" date="2020-10" db="EMBL/GenBank/DDBJ databases">
        <authorList>
            <person name="Gilroy R."/>
        </authorList>
    </citation>
    <scope>NUCLEOTIDE SEQUENCE</scope>
    <source>
        <strain evidence="2">11167</strain>
    </source>
</reference>
<reference evidence="2" key="2">
    <citation type="journal article" date="2021" name="PeerJ">
        <title>Extensive microbial diversity within the chicken gut microbiome revealed by metagenomics and culture.</title>
        <authorList>
            <person name="Gilroy R."/>
            <person name="Ravi A."/>
            <person name="Getino M."/>
            <person name="Pursley I."/>
            <person name="Horton D.L."/>
            <person name="Alikhan N.F."/>
            <person name="Baker D."/>
            <person name="Gharbi K."/>
            <person name="Hall N."/>
            <person name="Watson M."/>
            <person name="Adriaenssens E.M."/>
            <person name="Foster-Nyarko E."/>
            <person name="Jarju S."/>
            <person name="Secka A."/>
            <person name="Antonio M."/>
            <person name="Oren A."/>
            <person name="Chaudhuri R.R."/>
            <person name="La Ragione R."/>
            <person name="Hildebrand F."/>
            <person name="Pallen M.J."/>
        </authorList>
    </citation>
    <scope>NUCLEOTIDE SEQUENCE</scope>
    <source>
        <strain evidence="2">11167</strain>
    </source>
</reference>
<keyword evidence="1" id="KW-0732">Signal</keyword>
<evidence type="ECO:0008006" key="4">
    <source>
        <dbReference type="Google" id="ProtNLM"/>
    </source>
</evidence>
<evidence type="ECO:0000256" key="1">
    <source>
        <dbReference type="SAM" id="SignalP"/>
    </source>
</evidence>
<evidence type="ECO:0000313" key="2">
    <source>
        <dbReference type="EMBL" id="MBO8442759.1"/>
    </source>
</evidence>
<proteinExistence type="predicted"/>
<protein>
    <recommendedName>
        <fullName evidence="4">Outer membrane protein beta-barrel domain-containing protein</fullName>
    </recommendedName>
</protein>
<sequence>MIKKASALLLLILVLSPLAATDRYLGLDIGFDYTVGFLPKSAMLLPIYVDQDGGKSNQSGSFTTSADYRVYYGDPGYFGMAIRFSTNSILFFAQDDAFYTSDISAPWQERMEMRLAFGLAGRIPAGSGLWVELGSGFASSGSALPFAVQGLQAARYQFELWVDGAVLWDFSRHFSLRGGAQLRYAFIGGGYLIESEDDDTSFTTGDWNYDLAIEPYIGIAWNI</sequence>
<evidence type="ECO:0000313" key="3">
    <source>
        <dbReference type="Proteomes" id="UP000823633"/>
    </source>
</evidence>
<dbReference type="EMBL" id="JADIMU010000020">
    <property type="protein sequence ID" value="MBO8442759.1"/>
    <property type="molecule type" value="Genomic_DNA"/>
</dbReference>
<comment type="caution">
    <text evidence="2">The sequence shown here is derived from an EMBL/GenBank/DDBJ whole genome shotgun (WGS) entry which is preliminary data.</text>
</comment>
<gene>
    <name evidence="2" type="ORF">IAC42_03245</name>
</gene>